<dbReference type="InterPro" id="IPR035959">
    <property type="entry name" value="RutC-like_sf"/>
</dbReference>
<dbReference type="GO" id="GO:0005829">
    <property type="term" value="C:cytosol"/>
    <property type="evidence" value="ECO:0007669"/>
    <property type="project" value="TreeGrafter"/>
</dbReference>
<organism evidence="2 3">
    <name type="scientific">candidate division CPR3 bacterium GW2011_GWF2_35_18</name>
    <dbReference type="NCBI Taxonomy" id="1618350"/>
    <lineage>
        <taxon>Bacteria</taxon>
        <taxon>Bacteria division CPR3</taxon>
    </lineage>
</organism>
<dbReference type="SUPFAM" id="SSF55298">
    <property type="entry name" value="YjgF-like"/>
    <property type="match status" value="1"/>
</dbReference>
<sequence length="137" mass="15414">MMHKKKLNSSKFAKRLGSYSHGYQVDSGDSMLIFTTGQIALDKNGQVLYPYDGEKQAEVVFNSLQNILKESGSSLDDVVKATIFLTDINDFAKISKIRNKYFEKSEPVSTLVEVNKLVKEGCVIEIEVIAIKKQKDF</sequence>
<proteinExistence type="inferred from homology"/>
<dbReference type="EMBL" id="LBQB01000001">
    <property type="protein sequence ID" value="KKP70378.1"/>
    <property type="molecule type" value="Genomic_DNA"/>
</dbReference>
<name>A0A0G0BLS1_UNCC3</name>
<dbReference type="AlphaFoldDB" id="A0A0G0BLS1"/>
<dbReference type="Gene3D" id="3.30.1330.40">
    <property type="entry name" value="RutC-like"/>
    <property type="match status" value="1"/>
</dbReference>
<dbReference type="STRING" id="1618350.UR67_C0001G0287"/>
<evidence type="ECO:0000256" key="1">
    <source>
        <dbReference type="ARBA" id="ARBA00010552"/>
    </source>
</evidence>
<dbReference type="PANTHER" id="PTHR11803">
    <property type="entry name" value="2-IMINOBUTANOATE/2-IMINOPROPANOATE DEAMINASE RIDA"/>
    <property type="match status" value="1"/>
</dbReference>
<dbReference type="InterPro" id="IPR006175">
    <property type="entry name" value="YjgF/YER057c/UK114"/>
</dbReference>
<comment type="caution">
    <text evidence="2">The sequence shown here is derived from an EMBL/GenBank/DDBJ whole genome shotgun (WGS) entry which is preliminary data.</text>
</comment>
<protein>
    <submittedName>
        <fullName evidence="2">Translation initiation inhibitor</fullName>
    </submittedName>
</protein>
<reference evidence="2 3" key="1">
    <citation type="journal article" date="2015" name="Nature">
        <title>rRNA introns, odd ribosomes, and small enigmatic genomes across a large radiation of phyla.</title>
        <authorList>
            <person name="Brown C.T."/>
            <person name="Hug L.A."/>
            <person name="Thomas B.C."/>
            <person name="Sharon I."/>
            <person name="Castelle C.J."/>
            <person name="Singh A."/>
            <person name="Wilkins M.J."/>
            <person name="Williams K.H."/>
            <person name="Banfield J.F."/>
        </authorList>
    </citation>
    <scope>NUCLEOTIDE SEQUENCE [LARGE SCALE GENOMIC DNA]</scope>
</reference>
<gene>
    <name evidence="2" type="ORF">UR67_C0001G0287</name>
</gene>
<accession>A0A0G0BLS1</accession>
<dbReference type="CDD" id="cd00448">
    <property type="entry name" value="YjgF_YER057c_UK114_family"/>
    <property type="match status" value="1"/>
</dbReference>
<dbReference type="GO" id="GO:0019239">
    <property type="term" value="F:deaminase activity"/>
    <property type="evidence" value="ECO:0007669"/>
    <property type="project" value="TreeGrafter"/>
</dbReference>
<comment type="similarity">
    <text evidence="1">Belongs to the RutC family.</text>
</comment>
<dbReference type="PANTHER" id="PTHR11803:SF58">
    <property type="entry name" value="PROTEIN HMF1-RELATED"/>
    <property type="match status" value="1"/>
</dbReference>
<dbReference type="Proteomes" id="UP000034581">
    <property type="component" value="Unassembled WGS sequence"/>
</dbReference>
<dbReference type="Pfam" id="PF01042">
    <property type="entry name" value="Ribonuc_L-PSP"/>
    <property type="match status" value="1"/>
</dbReference>
<evidence type="ECO:0000313" key="2">
    <source>
        <dbReference type="EMBL" id="KKP70378.1"/>
    </source>
</evidence>
<evidence type="ECO:0000313" key="3">
    <source>
        <dbReference type="Proteomes" id="UP000034581"/>
    </source>
</evidence>